<evidence type="ECO:0000256" key="2">
    <source>
        <dbReference type="ARBA" id="ARBA00022729"/>
    </source>
</evidence>
<evidence type="ECO:0000313" key="8">
    <source>
        <dbReference type="Proteomes" id="UP000593562"/>
    </source>
</evidence>
<dbReference type="InParanoid" id="A0A7J7C9P0"/>
<evidence type="ECO:0000259" key="6">
    <source>
        <dbReference type="Pfam" id="PF00234"/>
    </source>
</evidence>
<organism evidence="7 8">
    <name type="scientific">Tripterygium wilfordii</name>
    <name type="common">Thunder God vine</name>
    <dbReference type="NCBI Taxonomy" id="458696"/>
    <lineage>
        <taxon>Eukaryota</taxon>
        <taxon>Viridiplantae</taxon>
        <taxon>Streptophyta</taxon>
        <taxon>Embryophyta</taxon>
        <taxon>Tracheophyta</taxon>
        <taxon>Spermatophyta</taxon>
        <taxon>Magnoliopsida</taxon>
        <taxon>eudicotyledons</taxon>
        <taxon>Gunneridae</taxon>
        <taxon>Pentapetalae</taxon>
        <taxon>rosids</taxon>
        <taxon>fabids</taxon>
        <taxon>Celastrales</taxon>
        <taxon>Celastraceae</taxon>
        <taxon>Tripterygium</taxon>
    </lineage>
</organism>
<feature type="signal peptide" evidence="5">
    <location>
        <begin position="1"/>
        <end position="23"/>
    </location>
</feature>
<dbReference type="AlphaFoldDB" id="A0A7J7C9P0"/>
<feature type="domain" description="Bifunctional inhibitor/plant lipid transfer protein/seed storage helical" evidence="6">
    <location>
        <begin position="56"/>
        <end position="134"/>
    </location>
</feature>
<evidence type="ECO:0000256" key="3">
    <source>
        <dbReference type="ARBA" id="ARBA00023157"/>
    </source>
</evidence>
<comment type="similarity">
    <text evidence="1">Belongs to the 2S seed storage albumins family.</text>
</comment>
<dbReference type="PANTHER" id="PTHR35496">
    <property type="entry name" value="2S SEED STORAGE PROTEIN 1-RELATED"/>
    <property type="match status" value="1"/>
</dbReference>
<feature type="chain" id="PRO_5029813654" description="Bifunctional inhibitor/plant lipid transfer protein/seed storage helical domain-containing protein" evidence="5">
    <location>
        <begin position="24"/>
        <end position="146"/>
    </location>
</feature>
<evidence type="ECO:0000256" key="5">
    <source>
        <dbReference type="SAM" id="SignalP"/>
    </source>
</evidence>
<sequence>MAAHTTFVVVFAILFTFSTAASAFRATVTIEENSQEKSRGRGQCQEKIQMQDLSHCEEFMKQRMSRSLIVLPGSNQEDHRSMCCNQLRELGDECMCDGLEKVVHEAMQGVEQEEEEKQKMMKKAMNLQTYCRFPRRCDIQSPSIWF</sequence>
<keyword evidence="3" id="KW-1015">Disulfide bond</keyword>
<keyword evidence="4" id="KW-0175">Coiled coil</keyword>
<dbReference type="OrthoDB" id="1922883at2759"/>
<gene>
    <name evidence="7" type="ORF">HS088_TW19G00169</name>
</gene>
<accession>A0A7J7C9P0</accession>
<reference evidence="7 8" key="1">
    <citation type="journal article" date="2020" name="Nat. Commun.">
        <title>Genome of Tripterygium wilfordii and identification of cytochrome P450 involved in triptolide biosynthesis.</title>
        <authorList>
            <person name="Tu L."/>
            <person name="Su P."/>
            <person name="Zhang Z."/>
            <person name="Gao L."/>
            <person name="Wang J."/>
            <person name="Hu T."/>
            <person name="Zhou J."/>
            <person name="Zhang Y."/>
            <person name="Zhao Y."/>
            <person name="Liu Y."/>
            <person name="Song Y."/>
            <person name="Tong Y."/>
            <person name="Lu Y."/>
            <person name="Yang J."/>
            <person name="Xu C."/>
            <person name="Jia M."/>
            <person name="Peters R.J."/>
            <person name="Huang L."/>
            <person name="Gao W."/>
        </authorList>
    </citation>
    <scope>NUCLEOTIDE SEQUENCE [LARGE SCALE GENOMIC DNA]</scope>
    <source>
        <strain evidence="8">cv. XIE 37</strain>
        <tissue evidence="7">Leaf</tissue>
    </source>
</reference>
<dbReference type="CDD" id="cd00261">
    <property type="entry name" value="AAI_SS"/>
    <property type="match status" value="1"/>
</dbReference>
<name>A0A7J7C9P0_TRIWF</name>
<dbReference type="EMBL" id="JAAARO010000019">
    <property type="protein sequence ID" value="KAF5730577.1"/>
    <property type="molecule type" value="Genomic_DNA"/>
</dbReference>
<dbReference type="InterPro" id="IPR036312">
    <property type="entry name" value="Bifun_inhib/LTP/seed_sf"/>
</dbReference>
<protein>
    <recommendedName>
        <fullName evidence="6">Bifunctional inhibitor/plant lipid transfer protein/seed storage helical domain-containing protein</fullName>
    </recommendedName>
</protein>
<dbReference type="Pfam" id="PF00234">
    <property type="entry name" value="Tryp_alpha_amyl"/>
    <property type="match status" value="1"/>
</dbReference>
<keyword evidence="2 5" id="KW-0732">Signal</keyword>
<dbReference type="InterPro" id="IPR000617">
    <property type="entry name" value="Napin/2SS/CON"/>
</dbReference>
<dbReference type="GO" id="GO:0045735">
    <property type="term" value="F:nutrient reservoir activity"/>
    <property type="evidence" value="ECO:0007669"/>
    <property type="project" value="InterPro"/>
</dbReference>
<keyword evidence="8" id="KW-1185">Reference proteome</keyword>
<dbReference type="PANTHER" id="PTHR35496:SF20">
    <property type="entry name" value="2S SEED STORAGE PROTEIN 1-RELATED"/>
    <property type="match status" value="1"/>
</dbReference>
<comment type="caution">
    <text evidence="7">The sequence shown here is derived from an EMBL/GenBank/DDBJ whole genome shotgun (WGS) entry which is preliminary data.</text>
</comment>
<feature type="coiled-coil region" evidence="4">
    <location>
        <begin position="96"/>
        <end position="130"/>
    </location>
</feature>
<evidence type="ECO:0000256" key="1">
    <source>
        <dbReference type="ARBA" id="ARBA00008262"/>
    </source>
</evidence>
<dbReference type="InterPro" id="IPR016140">
    <property type="entry name" value="Bifunc_inhib/LTP/seed_store"/>
</dbReference>
<dbReference type="FunCoup" id="A0A7J7C9P0">
    <property type="interactions" value="220"/>
</dbReference>
<dbReference type="Proteomes" id="UP000593562">
    <property type="component" value="Unassembled WGS sequence"/>
</dbReference>
<evidence type="ECO:0000313" key="7">
    <source>
        <dbReference type="EMBL" id="KAF5730577.1"/>
    </source>
</evidence>
<proteinExistence type="inferred from homology"/>
<dbReference type="SUPFAM" id="SSF47699">
    <property type="entry name" value="Bifunctional inhibitor/lipid-transfer protein/seed storage 2S albumin"/>
    <property type="match status" value="1"/>
</dbReference>
<dbReference type="Gene3D" id="1.10.110.10">
    <property type="entry name" value="Plant lipid-transfer and hydrophobic proteins"/>
    <property type="match status" value="1"/>
</dbReference>
<evidence type="ECO:0000256" key="4">
    <source>
        <dbReference type="SAM" id="Coils"/>
    </source>
</evidence>